<dbReference type="AlphaFoldDB" id="S2IZ25"/>
<feature type="compositionally biased region" description="Polar residues" evidence="1">
    <location>
        <begin position="685"/>
        <end position="698"/>
    </location>
</feature>
<feature type="compositionally biased region" description="Basic and acidic residues" evidence="1">
    <location>
        <begin position="752"/>
        <end position="766"/>
    </location>
</feature>
<feature type="compositionally biased region" description="Basic and acidic residues" evidence="1">
    <location>
        <begin position="884"/>
        <end position="920"/>
    </location>
</feature>
<feature type="compositionally biased region" description="Basic and acidic residues" evidence="1">
    <location>
        <begin position="948"/>
        <end position="966"/>
    </location>
</feature>
<reference evidence="4" key="1">
    <citation type="submission" date="2013-05" db="EMBL/GenBank/DDBJ databases">
        <title>The Genome sequence of Mucor circinelloides f. circinelloides 1006PhL.</title>
        <authorList>
            <consortium name="The Broad Institute Genomics Platform"/>
            <person name="Cuomo C."/>
            <person name="Earl A."/>
            <person name="Findley K."/>
            <person name="Lee S.C."/>
            <person name="Walker B."/>
            <person name="Young S."/>
            <person name="Zeng Q."/>
            <person name="Gargeya S."/>
            <person name="Fitzgerald M."/>
            <person name="Haas B."/>
            <person name="Abouelleil A."/>
            <person name="Allen A.W."/>
            <person name="Alvarado L."/>
            <person name="Arachchi H.M."/>
            <person name="Berlin A.M."/>
            <person name="Chapman S.B."/>
            <person name="Gainer-Dewar J."/>
            <person name="Goldberg J."/>
            <person name="Griggs A."/>
            <person name="Gujja S."/>
            <person name="Hansen M."/>
            <person name="Howarth C."/>
            <person name="Imamovic A."/>
            <person name="Ireland A."/>
            <person name="Larimer J."/>
            <person name="McCowan C."/>
            <person name="Murphy C."/>
            <person name="Pearson M."/>
            <person name="Poon T.W."/>
            <person name="Priest M."/>
            <person name="Roberts A."/>
            <person name="Saif S."/>
            <person name="Shea T."/>
            <person name="Sisk P."/>
            <person name="Sykes S."/>
            <person name="Wortman J."/>
            <person name="Nusbaum C."/>
            <person name="Birren B."/>
        </authorList>
    </citation>
    <scope>NUCLEOTIDE SEQUENCE [LARGE SCALE GENOMIC DNA]</scope>
    <source>
        <strain evidence="4">1006PhL</strain>
    </source>
</reference>
<dbReference type="OMA" id="FHRANIR"/>
<feature type="compositionally biased region" description="Polar residues" evidence="1">
    <location>
        <begin position="767"/>
        <end position="794"/>
    </location>
</feature>
<evidence type="ECO:0000313" key="3">
    <source>
        <dbReference type="EMBL" id="EPB83036.1"/>
    </source>
</evidence>
<accession>S2IZ25</accession>
<feature type="compositionally biased region" description="Low complexity" evidence="1">
    <location>
        <begin position="921"/>
        <end position="931"/>
    </location>
</feature>
<dbReference type="InParanoid" id="S2IZ25"/>
<dbReference type="EMBL" id="KE124087">
    <property type="protein sequence ID" value="EPB83036.1"/>
    <property type="molecule type" value="Genomic_DNA"/>
</dbReference>
<feature type="transmembrane region" description="Helical" evidence="2">
    <location>
        <begin position="180"/>
        <end position="197"/>
    </location>
</feature>
<feature type="region of interest" description="Disordered" evidence="1">
    <location>
        <begin position="1080"/>
        <end position="1101"/>
    </location>
</feature>
<gene>
    <name evidence="3" type="ORF">HMPREF1544_10219</name>
</gene>
<feature type="compositionally biased region" description="Basic residues" evidence="1">
    <location>
        <begin position="874"/>
        <end position="883"/>
    </location>
</feature>
<feature type="compositionally biased region" description="Low complexity" evidence="1">
    <location>
        <begin position="544"/>
        <end position="561"/>
    </location>
</feature>
<dbReference type="VEuPathDB" id="FungiDB:HMPREF1544_10219"/>
<keyword evidence="2" id="KW-1133">Transmembrane helix</keyword>
<feature type="compositionally biased region" description="Low complexity" evidence="1">
    <location>
        <begin position="586"/>
        <end position="602"/>
    </location>
</feature>
<protein>
    <submittedName>
        <fullName evidence="3">Uncharacterized protein</fullName>
    </submittedName>
</protein>
<feature type="region of interest" description="Disordered" evidence="1">
    <location>
        <begin position="1111"/>
        <end position="1130"/>
    </location>
</feature>
<organism evidence="3 4">
    <name type="scientific">Mucor circinelloides f. circinelloides (strain 1006PhL)</name>
    <name type="common">Mucormycosis agent</name>
    <name type="synonym">Calyptromyces circinelloides</name>
    <dbReference type="NCBI Taxonomy" id="1220926"/>
    <lineage>
        <taxon>Eukaryota</taxon>
        <taxon>Fungi</taxon>
        <taxon>Fungi incertae sedis</taxon>
        <taxon>Mucoromycota</taxon>
        <taxon>Mucoromycotina</taxon>
        <taxon>Mucoromycetes</taxon>
        <taxon>Mucorales</taxon>
        <taxon>Mucorineae</taxon>
        <taxon>Mucoraceae</taxon>
        <taxon>Mucor</taxon>
    </lineage>
</organism>
<feature type="region of interest" description="Disordered" evidence="1">
    <location>
        <begin position="202"/>
        <end position="480"/>
    </location>
</feature>
<name>S2IZ25_MUCC1</name>
<sequence length="1130" mass="121178">MKQLFNTLLYSFYIVVCCSLLTVYRSTLVDYQPDLSERVKKLIIPPVLFADNCSLSNHATQPADKTLFIQNAAERQSKAIFYSLHGMNLNFCSHVFHSKPQPGDGAEEAILSEDYNKRVPNSLVKILLEEEEIYMTLSRYEGYYMFQHLLTLFKACLVALILHVLSIVFPPFMDLYEGNFAFAFAAFLIALGTFKWQPPRFPDIPPRQIADNRDGPDSGSSLDDGNQGGRPSKDNTQRTTAIQESSGQGISTETRGHSSSSTTTTITGTGTGIGNTKPKAKATPGSETTSKAKATTTSVTSSEARTTTETAGPTMNTTNNETRSSTTAGPSNNASAASGPSSTPGIKPAFEAKPTKTTNTTASEGEAAPVTSTATDRRPTTEAKPTTQTATCGTTTIKGATSETEATVGTAATTKTTSTETGAATTGTKAESTANTETATNRTTAVTTPVNSGVNTTTETVTNTSSSDQTGDPSGNNCGESVENIIAASMCTDCGGGISQSARQEAQAGEQDDQSRNGVKDATTKYSNNDNLSGNDAQEVIEGQSTHSSQSSQFSQSGPSSNIGRSSRSKQSGATRKSKRTRKSNRSSPSSSSGKTGSCSLSDQVNVEKQKASQGANEQDQTEQGQADQVQTGTNQTSQAEQAPTQPGQSGDSGNEDAGDIELLDDTPLINQDAIGTHRVPGPNQPEQDPSSPHQTTWPELVVGDTAQLEEDAVDPKDNDNSSGTEMLDLMGSSRAEASGQTDGAGESTTNPEEHQTEDSKDKDNKSQVGSNKSSYKESSNGDDSQGHRSTSSGGFRDNSSNKEPAENAEEEERRKKQTEKVEREKAFRQEVEAGREEKRQRGIQEKERRREAKNQRKEYTRLPGGGQTQQQQRSKKTEKKRKKEADARIKAEEEAKKKAEEEAKNKAEEEATKKTEEKANSYSSSSSNSNFKDKDKGKGKASIIGLDKLDLEEHSYYQLDSEKSKLSSSATHKKDLPKFTWSKSSSSSESFHRANIRPLRRASATTAADTSGATFSTATGRKSSLLKPSSSSRGLGSQQDATSLMFQNILRRAGPSNKHLSASSRSLLSSTLIPPTVIFPSSSSSTDITPTVAPSHALQDDSSVAPIKVPRKAEKEEEEPPATRYIGFF</sequence>
<dbReference type="Proteomes" id="UP000014254">
    <property type="component" value="Unassembled WGS sequence"/>
</dbReference>
<feature type="compositionally biased region" description="Low complexity" evidence="1">
    <location>
        <begin position="1080"/>
        <end position="1092"/>
    </location>
</feature>
<feature type="compositionally biased region" description="Polar residues" evidence="1">
    <location>
        <begin position="739"/>
        <end position="751"/>
    </location>
</feature>
<feature type="region of interest" description="Disordered" evidence="1">
    <location>
        <begin position="502"/>
        <end position="1040"/>
    </location>
</feature>
<keyword evidence="4" id="KW-1185">Reference proteome</keyword>
<evidence type="ECO:0000256" key="1">
    <source>
        <dbReference type="SAM" id="MobiDB-lite"/>
    </source>
</evidence>
<feature type="compositionally biased region" description="Low complexity" evidence="1">
    <location>
        <begin position="382"/>
        <end position="467"/>
    </location>
</feature>
<keyword evidence="2" id="KW-0472">Membrane</keyword>
<feature type="compositionally biased region" description="Acidic residues" evidence="1">
    <location>
        <begin position="654"/>
        <end position="665"/>
    </location>
</feature>
<feature type="compositionally biased region" description="Polar residues" evidence="1">
    <location>
        <begin position="468"/>
        <end position="479"/>
    </location>
</feature>
<feature type="compositionally biased region" description="Polar residues" evidence="1">
    <location>
        <begin position="612"/>
        <end position="653"/>
    </location>
</feature>
<feature type="compositionally biased region" description="Polar residues" evidence="1">
    <location>
        <begin position="562"/>
        <end position="571"/>
    </location>
</feature>
<proteinExistence type="predicted"/>
<evidence type="ECO:0000256" key="2">
    <source>
        <dbReference type="SAM" id="Phobius"/>
    </source>
</evidence>
<feature type="compositionally biased region" description="Basic residues" evidence="1">
    <location>
        <begin position="576"/>
        <end position="585"/>
    </location>
</feature>
<evidence type="ECO:0000313" key="4">
    <source>
        <dbReference type="Proteomes" id="UP000014254"/>
    </source>
</evidence>
<feature type="transmembrane region" description="Helical" evidence="2">
    <location>
        <begin position="7"/>
        <end position="24"/>
    </location>
</feature>
<feature type="compositionally biased region" description="Low complexity" evidence="1">
    <location>
        <begin position="1003"/>
        <end position="1038"/>
    </location>
</feature>
<keyword evidence="2" id="KW-0812">Transmembrane</keyword>
<feature type="compositionally biased region" description="Low complexity" evidence="1">
    <location>
        <begin position="286"/>
        <end position="345"/>
    </location>
</feature>
<dbReference type="OrthoDB" id="10453967at2759"/>
<feature type="compositionally biased region" description="Low complexity" evidence="1">
    <location>
        <begin position="250"/>
        <end position="268"/>
    </location>
</feature>
<dbReference type="eggNOG" id="KOG2501">
    <property type="taxonomic scope" value="Eukaryota"/>
</dbReference>
<feature type="compositionally biased region" description="Basic and acidic residues" evidence="1">
    <location>
        <begin position="800"/>
        <end position="861"/>
    </location>
</feature>
<feature type="compositionally biased region" description="Basic and acidic residues" evidence="1">
    <location>
        <begin position="513"/>
        <end position="523"/>
    </location>
</feature>
<feature type="compositionally biased region" description="Polar residues" evidence="1">
    <location>
        <begin position="237"/>
        <end position="249"/>
    </location>
</feature>
<feature type="compositionally biased region" description="Polar residues" evidence="1">
    <location>
        <begin position="524"/>
        <end position="536"/>
    </location>
</feature>
<feature type="transmembrane region" description="Helical" evidence="2">
    <location>
        <begin position="145"/>
        <end position="168"/>
    </location>
</feature>